<keyword evidence="2" id="KW-0540">Nuclease</keyword>
<dbReference type="Pfam" id="PF05685">
    <property type="entry name" value="Uma2"/>
    <property type="match status" value="1"/>
</dbReference>
<accession>A0A840ZMH3</accession>
<keyword evidence="2" id="KW-0255">Endonuclease</keyword>
<evidence type="ECO:0000313" key="3">
    <source>
        <dbReference type="Proteomes" id="UP000583454"/>
    </source>
</evidence>
<keyword evidence="3" id="KW-1185">Reference proteome</keyword>
<protein>
    <submittedName>
        <fullName evidence="2">Uma2 family endonuclease</fullName>
    </submittedName>
</protein>
<dbReference type="RefSeq" id="WP_183572355.1">
    <property type="nucleotide sequence ID" value="NZ_JACHOP010000022.1"/>
</dbReference>
<dbReference type="EMBL" id="JACHOP010000022">
    <property type="protein sequence ID" value="MBB5759372.1"/>
    <property type="molecule type" value="Genomic_DNA"/>
</dbReference>
<proteinExistence type="predicted"/>
<feature type="domain" description="Putative restriction endonuclease" evidence="1">
    <location>
        <begin position="12"/>
        <end position="167"/>
    </location>
</feature>
<dbReference type="Gene3D" id="3.90.1570.10">
    <property type="entry name" value="tt1808, chain A"/>
    <property type="match status" value="1"/>
</dbReference>
<dbReference type="InterPro" id="IPR012296">
    <property type="entry name" value="Nuclease_put_TT1808"/>
</dbReference>
<evidence type="ECO:0000313" key="2">
    <source>
        <dbReference type="EMBL" id="MBB5759372.1"/>
    </source>
</evidence>
<sequence length="190" mass="21261">MERELDRAMSEEQFLAWAEGRDGRYELVEGRVTMQAGATRDHERVAKRIFSLLYAQVDEARFDVNKGDFGVRIRPGEGRGSILYPDVVIDAQSPTGAERATLTPVVVIEVLSAGTDDDHHVQKFARDARRDTLRCYAVFDQKRPRTHLWTWGDGGRPDAPALVEGSAAEIVFPVIGARLRLADIYRPIPG</sequence>
<name>A0A840ZMH3_9HYPH</name>
<dbReference type="AlphaFoldDB" id="A0A840ZMH3"/>
<keyword evidence="2" id="KW-0378">Hydrolase</keyword>
<dbReference type="SUPFAM" id="SSF52980">
    <property type="entry name" value="Restriction endonuclease-like"/>
    <property type="match status" value="1"/>
</dbReference>
<reference evidence="2 3" key="1">
    <citation type="submission" date="2020-08" db="EMBL/GenBank/DDBJ databases">
        <title>Genomic Encyclopedia of Type Strains, Phase IV (KMG-IV): sequencing the most valuable type-strain genomes for metagenomic binning, comparative biology and taxonomic classification.</title>
        <authorList>
            <person name="Goeker M."/>
        </authorList>
    </citation>
    <scope>NUCLEOTIDE SEQUENCE [LARGE SCALE GENOMIC DNA]</scope>
    <source>
        <strain evidence="2 3">DSM 2163</strain>
    </source>
</reference>
<evidence type="ECO:0000259" key="1">
    <source>
        <dbReference type="Pfam" id="PF05685"/>
    </source>
</evidence>
<dbReference type="InterPro" id="IPR008538">
    <property type="entry name" value="Uma2"/>
</dbReference>
<comment type="caution">
    <text evidence="2">The sequence shown here is derived from an EMBL/GenBank/DDBJ whole genome shotgun (WGS) entry which is preliminary data.</text>
</comment>
<dbReference type="InterPro" id="IPR011335">
    <property type="entry name" value="Restrct_endonuc-II-like"/>
</dbReference>
<dbReference type="PANTHER" id="PTHR36558:SF1">
    <property type="entry name" value="RESTRICTION ENDONUCLEASE DOMAIN-CONTAINING PROTEIN-RELATED"/>
    <property type="match status" value="1"/>
</dbReference>
<dbReference type="Proteomes" id="UP000583454">
    <property type="component" value="Unassembled WGS sequence"/>
</dbReference>
<dbReference type="GO" id="GO:0004519">
    <property type="term" value="F:endonuclease activity"/>
    <property type="evidence" value="ECO:0007669"/>
    <property type="project" value="UniProtKB-KW"/>
</dbReference>
<dbReference type="PANTHER" id="PTHR36558">
    <property type="entry name" value="GLR1098 PROTEIN"/>
    <property type="match status" value="1"/>
</dbReference>
<dbReference type="CDD" id="cd06260">
    <property type="entry name" value="DUF820-like"/>
    <property type="match status" value="1"/>
</dbReference>
<gene>
    <name evidence="2" type="ORF">HNR00_004106</name>
</gene>
<organism evidence="2 3">
    <name type="scientific">Methylorubrum rhodinum</name>
    <dbReference type="NCBI Taxonomy" id="29428"/>
    <lineage>
        <taxon>Bacteria</taxon>
        <taxon>Pseudomonadati</taxon>
        <taxon>Pseudomonadota</taxon>
        <taxon>Alphaproteobacteria</taxon>
        <taxon>Hyphomicrobiales</taxon>
        <taxon>Methylobacteriaceae</taxon>
        <taxon>Methylorubrum</taxon>
    </lineage>
</organism>